<dbReference type="SMART" id="SM00220">
    <property type="entry name" value="S_TKc"/>
    <property type="match status" value="1"/>
</dbReference>
<dbReference type="OrthoDB" id="3359639at2759"/>
<dbReference type="Gene3D" id="3.30.200.20">
    <property type="entry name" value="Phosphorylase Kinase, domain 1"/>
    <property type="match status" value="1"/>
</dbReference>
<feature type="compositionally biased region" description="Low complexity" evidence="5">
    <location>
        <begin position="618"/>
        <end position="628"/>
    </location>
</feature>
<evidence type="ECO:0000256" key="3">
    <source>
        <dbReference type="ARBA" id="ARBA00047899"/>
    </source>
</evidence>
<dbReference type="GO" id="GO:0005856">
    <property type="term" value="C:cytoskeleton"/>
    <property type="evidence" value="ECO:0007669"/>
    <property type="project" value="TreeGrafter"/>
</dbReference>
<dbReference type="Proteomes" id="UP000294933">
    <property type="component" value="Unassembled WGS sequence"/>
</dbReference>
<dbReference type="EMBL" id="ML170219">
    <property type="protein sequence ID" value="TDL17569.1"/>
    <property type="molecule type" value="Genomic_DNA"/>
</dbReference>
<feature type="region of interest" description="Disordered" evidence="5">
    <location>
        <begin position="465"/>
        <end position="502"/>
    </location>
</feature>
<keyword evidence="7" id="KW-0418">Kinase</keyword>
<dbReference type="Pfam" id="PF00069">
    <property type="entry name" value="Pkinase"/>
    <property type="match status" value="2"/>
</dbReference>
<keyword evidence="8" id="KW-1185">Reference proteome</keyword>
<dbReference type="InterPro" id="IPR050839">
    <property type="entry name" value="Rho-assoc_Ser/Thr_Kinase"/>
</dbReference>
<evidence type="ECO:0000313" key="7">
    <source>
        <dbReference type="EMBL" id="TDL17569.1"/>
    </source>
</evidence>
<gene>
    <name evidence="7" type="ORF">BD410DRAFT_901369</name>
</gene>
<evidence type="ECO:0000256" key="2">
    <source>
        <dbReference type="ARBA" id="ARBA00038271"/>
    </source>
</evidence>
<dbReference type="InterPro" id="IPR000719">
    <property type="entry name" value="Prot_kinase_dom"/>
</dbReference>
<sequence length="812" mass="88859">MPTLWRDRKARLKALLGSDGDEEEEGLALDRILHGQSVIGKTAKTVEIDELRFSEKDLQISGTLARGQFGVVELVTCRVDGRVYVQKRVEKKSAIRMREQCSPQIERDVLLLAMKSRTPWVPQMLCAFQSTNHVNIVMQYADGGSLWDVIESCGDDGRISQGDLRWWVPQCVSAIHWCHSQGFVHRDIKPHNFILTSSSHLQIIDFGSAAPLLPSRPDGVQLIPKKHCLVPCGTCDYISPEILKAHEDALIALEMTDDTARDSNHSRVNSELADPFEGGYGRETDWWSLGAMIYEMAYGVAPFFAKDIGQTYLRIMDHERSLKFHNTIDVSADLVSLLRGLLCHHEHRLGRHSIDEILRLSLFKGVQWASLHTLTAPPDLHLPQFVYSTPQRDVRGQDHQALSDSSSFSKPFAFSALFQSSRVSTASPGLSILHPTPARGGLSVSDQLSIGSFIGLSWGPTRDAFDSPPSFSNTPRQTRLSPPHFQPFSGTSPGHPVADTANFATPVRPTTLHAQHTLTRTSTVRRTAPRRVVTDREAMQQLIDCVGQSARKRVLQSGRTPRMLYDNTTFRSNRDLTIRASTSRSFSKPKELRFAVSSGSSANGGVGVPELVFDEASESSAAESSDAEGWLSPSPSPRPGSAMSMISRRSTTPTVTASGTGTGSFPFVRDQSRRGSGSAGIGRSGESTPTTPAAVFSNANATVALARTPAAVAASLPALHGPSRLSGLSSRPDPNDHISKPKRAVAASAHNHDQPKQPAKQLIPTPPSTINVNSTLPDVMFDDMERRLAKLFRDIGNVERRLEGVSLSIHRP</sequence>
<evidence type="ECO:0000259" key="6">
    <source>
        <dbReference type="PROSITE" id="PS50011"/>
    </source>
</evidence>
<feature type="compositionally biased region" description="Polar residues" evidence="5">
    <location>
        <begin position="469"/>
        <end position="480"/>
    </location>
</feature>
<comment type="similarity">
    <text evidence="2">Belongs to the protein kinase superfamily. STE Ser/Thr protein kinase family. COT1 subfamily.</text>
</comment>
<feature type="region of interest" description="Disordered" evidence="5">
    <location>
        <begin position="720"/>
        <end position="768"/>
    </location>
</feature>
<dbReference type="AlphaFoldDB" id="A0A4Y7PSM8"/>
<feature type="compositionally biased region" description="Low complexity" evidence="5">
    <location>
        <begin position="650"/>
        <end position="659"/>
    </location>
</feature>
<comment type="catalytic activity">
    <reaction evidence="4">
        <text>L-seryl-[protein] + ATP = O-phospho-L-seryl-[protein] + ADP + H(+)</text>
        <dbReference type="Rhea" id="RHEA:17989"/>
        <dbReference type="Rhea" id="RHEA-COMP:9863"/>
        <dbReference type="Rhea" id="RHEA-COMP:11604"/>
        <dbReference type="ChEBI" id="CHEBI:15378"/>
        <dbReference type="ChEBI" id="CHEBI:29999"/>
        <dbReference type="ChEBI" id="CHEBI:30616"/>
        <dbReference type="ChEBI" id="CHEBI:83421"/>
        <dbReference type="ChEBI" id="CHEBI:456216"/>
        <dbReference type="EC" id="2.7.11.1"/>
    </reaction>
</comment>
<dbReference type="GO" id="GO:0004674">
    <property type="term" value="F:protein serine/threonine kinase activity"/>
    <property type="evidence" value="ECO:0007669"/>
    <property type="project" value="UniProtKB-EC"/>
</dbReference>
<dbReference type="PROSITE" id="PS00108">
    <property type="entry name" value="PROTEIN_KINASE_ST"/>
    <property type="match status" value="1"/>
</dbReference>
<organism evidence="7 8">
    <name type="scientific">Rickenella mellea</name>
    <dbReference type="NCBI Taxonomy" id="50990"/>
    <lineage>
        <taxon>Eukaryota</taxon>
        <taxon>Fungi</taxon>
        <taxon>Dikarya</taxon>
        <taxon>Basidiomycota</taxon>
        <taxon>Agaricomycotina</taxon>
        <taxon>Agaricomycetes</taxon>
        <taxon>Hymenochaetales</taxon>
        <taxon>Rickenellaceae</taxon>
        <taxon>Rickenella</taxon>
    </lineage>
</organism>
<reference evidence="7 8" key="1">
    <citation type="submission" date="2018-06" db="EMBL/GenBank/DDBJ databases">
        <title>A transcriptomic atlas of mushroom development highlights an independent origin of complex multicellularity.</title>
        <authorList>
            <consortium name="DOE Joint Genome Institute"/>
            <person name="Krizsan K."/>
            <person name="Almasi E."/>
            <person name="Merenyi Z."/>
            <person name="Sahu N."/>
            <person name="Viragh M."/>
            <person name="Koszo T."/>
            <person name="Mondo S."/>
            <person name="Kiss B."/>
            <person name="Balint B."/>
            <person name="Kues U."/>
            <person name="Barry K."/>
            <person name="Hegedus J.C."/>
            <person name="Henrissat B."/>
            <person name="Johnson J."/>
            <person name="Lipzen A."/>
            <person name="Ohm R."/>
            <person name="Nagy I."/>
            <person name="Pangilinan J."/>
            <person name="Yan J."/>
            <person name="Xiong Y."/>
            <person name="Grigoriev I.V."/>
            <person name="Hibbett D.S."/>
            <person name="Nagy L.G."/>
        </authorList>
    </citation>
    <scope>NUCLEOTIDE SEQUENCE [LARGE SCALE GENOMIC DNA]</scope>
    <source>
        <strain evidence="7 8">SZMC22713</strain>
    </source>
</reference>
<dbReference type="Gene3D" id="1.10.510.10">
    <property type="entry name" value="Transferase(Phosphotransferase) domain 1"/>
    <property type="match status" value="1"/>
</dbReference>
<dbReference type="STRING" id="50990.A0A4Y7PSM8"/>
<dbReference type="GO" id="GO:0005524">
    <property type="term" value="F:ATP binding"/>
    <property type="evidence" value="ECO:0007669"/>
    <property type="project" value="InterPro"/>
</dbReference>
<feature type="domain" description="Protein kinase" evidence="6">
    <location>
        <begin position="58"/>
        <end position="363"/>
    </location>
</feature>
<dbReference type="SUPFAM" id="SSF56112">
    <property type="entry name" value="Protein kinase-like (PK-like)"/>
    <property type="match status" value="1"/>
</dbReference>
<protein>
    <submittedName>
        <fullName evidence="7">Kinase-like protein</fullName>
    </submittedName>
</protein>
<evidence type="ECO:0000256" key="1">
    <source>
        <dbReference type="ARBA" id="ARBA00022553"/>
    </source>
</evidence>
<name>A0A4Y7PSM8_9AGAM</name>
<keyword evidence="7" id="KW-0808">Transferase</keyword>
<evidence type="ECO:0000256" key="5">
    <source>
        <dbReference type="SAM" id="MobiDB-lite"/>
    </source>
</evidence>
<evidence type="ECO:0000256" key="4">
    <source>
        <dbReference type="ARBA" id="ARBA00048679"/>
    </source>
</evidence>
<dbReference type="GO" id="GO:0031032">
    <property type="term" value="P:actomyosin structure organization"/>
    <property type="evidence" value="ECO:0007669"/>
    <property type="project" value="TreeGrafter"/>
</dbReference>
<dbReference type="InterPro" id="IPR011009">
    <property type="entry name" value="Kinase-like_dom_sf"/>
</dbReference>
<dbReference type="PANTHER" id="PTHR22988">
    <property type="entry name" value="MYOTONIC DYSTROPHY S/T KINASE-RELATED"/>
    <property type="match status" value="1"/>
</dbReference>
<dbReference type="VEuPathDB" id="FungiDB:BD410DRAFT_901369"/>
<dbReference type="InterPro" id="IPR008271">
    <property type="entry name" value="Ser/Thr_kinase_AS"/>
</dbReference>
<evidence type="ECO:0000313" key="8">
    <source>
        <dbReference type="Proteomes" id="UP000294933"/>
    </source>
</evidence>
<comment type="catalytic activity">
    <reaction evidence="3">
        <text>L-threonyl-[protein] + ATP = O-phospho-L-threonyl-[protein] + ADP + H(+)</text>
        <dbReference type="Rhea" id="RHEA:46608"/>
        <dbReference type="Rhea" id="RHEA-COMP:11060"/>
        <dbReference type="Rhea" id="RHEA-COMP:11605"/>
        <dbReference type="ChEBI" id="CHEBI:15378"/>
        <dbReference type="ChEBI" id="CHEBI:30013"/>
        <dbReference type="ChEBI" id="CHEBI:30616"/>
        <dbReference type="ChEBI" id="CHEBI:61977"/>
        <dbReference type="ChEBI" id="CHEBI:456216"/>
        <dbReference type="EC" id="2.7.11.1"/>
    </reaction>
</comment>
<dbReference type="PROSITE" id="PS50011">
    <property type="entry name" value="PROTEIN_KINASE_DOM"/>
    <property type="match status" value="1"/>
</dbReference>
<dbReference type="GO" id="GO:0005737">
    <property type="term" value="C:cytoplasm"/>
    <property type="evidence" value="ECO:0007669"/>
    <property type="project" value="TreeGrafter"/>
</dbReference>
<accession>A0A4Y7PSM8</accession>
<feature type="region of interest" description="Disordered" evidence="5">
    <location>
        <begin position="615"/>
        <end position="693"/>
    </location>
</feature>
<proteinExistence type="inferred from homology"/>
<dbReference type="PANTHER" id="PTHR22988:SF71">
    <property type="entry name" value="CITRON RHO-INTERACTING KINASE"/>
    <property type="match status" value="1"/>
</dbReference>
<keyword evidence="1" id="KW-0597">Phosphoprotein</keyword>